<dbReference type="Proteomes" id="UP001175211">
    <property type="component" value="Unassembled WGS sequence"/>
</dbReference>
<dbReference type="AlphaFoldDB" id="A0AA39N1Y9"/>
<evidence type="ECO:0000313" key="1">
    <source>
        <dbReference type="EMBL" id="KAK0454220.1"/>
    </source>
</evidence>
<dbReference type="RefSeq" id="XP_060328608.1">
    <property type="nucleotide sequence ID" value="XM_060469793.1"/>
</dbReference>
<reference evidence="1" key="1">
    <citation type="submission" date="2023-06" db="EMBL/GenBank/DDBJ databases">
        <authorList>
            <consortium name="Lawrence Berkeley National Laboratory"/>
            <person name="Ahrendt S."/>
            <person name="Sahu N."/>
            <person name="Indic B."/>
            <person name="Wong-Bajracharya J."/>
            <person name="Merenyi Z."/>
            <person name="Ke H.-M."/>
            <person name="Monk M."/>
            <person name="Kocsube S."/>
            <person name="Drula E."/>
            <person name="Lipzen A."/>
            <person name="Balint B."/>
            <person name="Henrissat B."/>
            <person name="Andreopoulos B."/>
            <person name="Martin F.M."/>
            <person name="Harder C.B."/>
            <person name="Rigling D."/>
            <person name="Ford K.L."/>
            <person name="Foster G.D."/>
            <person name="Pangilinan J."/>
            <person name="Papanicolaou A."/>
            <person name="Barry K."/>
            <person name="LaButti K."/>
            <person name="Viragh M."/>
            <person name="Koriabine M."/>
            <person name="Yan M."/>
            <person name="Riley R."/>
            <person name="Champramary S."/>
            <person name="Plett K.L."/>
            <person name="Tsai I.J."/>
            <person name="Slot J."/>
            <person name="Sipos G."/>
            <person name="Plett J."/>
            <person name="Nagy L.G."/>
            <person name="Grigoriev I.V."/>
        </authorList>
    </citation>
    <scope>NUCLEOTIDE SEQUENCE</scope>
    <source>
        <strain evidence="1">CCBAS 213</strain>
    </source>
</reference>
<proteinExistence type="predicted"/>
<sequence length="113" mass="13343">MFMYTFHLEEPHLFWDPSWCALGNFVLEAGPDDRRGYYYWEESNMQLWKFKGGVATLHEFVSGEIWFNDGLFFDAFEKIEADHSTSDLACFAIRAVPYYSNSAIRIFMRRLSS</sequence>
<keyword evidence="2" id="KW-1185">Reference proteome</keyword>
<accession>A0AA39N1Y9</accession>
<gene>
    <name evidence="1" type="ORF">EV420DRAFT_1481660</name>
</gene>
<name>A0AA39N1Y9_ARMTA</name>
<evidence type="ECO:0000313" key="2">
    <source>
        <dbReference type="Proteomes" id="UP001175211"/>
    </source>
</evidence>
<dbReference type="EMBL" id="JAUEPS010000027">
    <property type="protein sequence ID" value="KAK0454220.1"/>
    <property type="molecule type" value="Genomic_DNA"/>
</dbReference>
<comment type="caution">
    <text evidence="1">The sequence shown here is derived from an EMBL/GenBank/DDBJ whole genome shotgun (WGS) entry which is preliminary data.</text>
</comment>
<organism evidence="1 2">
    <name type="scientific">Armillaria tabescens</name>
    <name type="common">Ringless honey mushroom</name>
    <name type="synonym">Agaricus tabescens</name>
    <dbReference type="NCBI Taxonomy" id="1929756"/>
    <lineage>
        <taxon>Eukaryota</taxon>
        <taxon>Fungi</taxon>
        <taxon>Dikarya</taxon>
        <taxon>Basidiomycota</taxon>
        <taxon>Agaricomycotina</taxon>
        <taxon>Agaricomycetes</taxon>
        <taxon>Agaricomycetidae</taxon>
        <taxon>Agaricales</taxon>
        <taxon>Marasmiineae</taxon>
        <taxon>Physalacriaceae</taxon>
        <taxon>Desarmillaria</taxon>
    </lineage>
</organism>
<protein>
    <submittedName>
        <fullName evidence="1">Uncharacterized protein</fullName>
    </submittedName>
</protein>
<dbReference type="GeneID" id="85353341"/>